<dbReference type="PANTHER" id="PTHR43235:SF1">
    <property type="entry name" value="GLUTAMINE AMIDOTRANSFERASE PB2B2.05-RELATED"/>
    <property type="match status" value="1"/>
</dbReference>
<gene>
    <name evidence="1" type="ORF">EDD73_10186</name>
</gene>
<keyword evidence="1" id="KW-0315">Glutamine amidotransferase</keyword>
<proteinExistence type="predicted"/>
<dbReference type="AlphaFoldDB" id="A0A4R2RWS3"/>
<dbReference type="Proteomes" id="UP000294813">
    <property type="component" value="Unassembled WGS sequence"/>
</dbReference>
<dbReference type="InterPro" id="IPR011697">
    <property type="entry name" value="Peptidase_C26"/>
</dbReference>
<dbReference type="CDD" id="cd01745">
    <property type="entry name" value="GATase1_2"/>
    <property type="match status" value="1"/>
</dbReference>
<organism evidence="1 2">
    <name type="scientific">Heliophilum fasciatum</name>
    <dbReference type="NCBI Taxonomy" id="35700"/>
    <lineage>
        <taxon>Bacteria</taxon>
        <taxon>Bacillati</taxon>
        <taxon>Bacillota</taxon>
        <taxon>Clostridia</taxon>
        <taxon>Eubacteriales</taxon>
        <taxon>Heliobacteriaceae</taxon>
        <taxon>Heliophilum</taxon>
    </lineage>
</organism>
<keyword evidence="2" id="KW-1185">Reference proteome</keyword>
<dbReference type="RefSeq" id="WP_207668761.1">
    <property type="nucleotide sequence ID" value="NZ_JAOQNU010000001.1"/>
</dbReference>
<dbReference type="Pfam" id="PF07722">
    <property type="entry name" value="Peptidase_C26"/>
    <property type="match status" value="1"/>
</dbReference>
<evidence type="ECO:0000313" key="1">
    <source>
        <dbReference type="EMBL" id="TCP68920.1"/>
    </source>
</evidence>
<name>A0A4R2RWS3_9FIRM</name>
<dbReference type="GO" id="GO:0033969">
    <property type="term" value="F:gamma-glutamyl-gamma-aminobutyrate hydrolase activity"/>
    <property type="evidence" value="ECO:0007669"/>
    <property type="project" value="TreeGrafter"/>
</dbReference>
<dbReference type="GO" id="GO:0016740">
    <property type="term" value="F:transferase activity"/>
    <property type="evidence" value="ECO:0007669"/>
    <property type="project" value="UniProtKB-KW"/>
</dbReference>
<keyword evidence="1" id="KW-0808">Transferase</keyword>
<dbReference type="InterPro" id="IPR044668">
    <property type="entry name" value="PuuD-like"/>
</dbReference>
<evidence type="ECO:0000313" key="2">
    <source>
        <dbReference type="Proteomes" id="UP000294813"/>
    </source>
</evidence>
<dbReference type="EMBL" id="SLXT01000001">
    <property type="protein sequence ID" value="TCP68920.1"/>
    <property type="molecule type" value="Genomic_DNA"/>
</dbReference>
<accession>A0A4R2RWS3</accession>
<dbReference type="GO" id="GO:0005829">
    <property type="term" value="C:cytosol"/>
    <property type="evidence" value="ECO:0007669"/>
    <property type="project" value="TreeGrafter"/>
</dbReference>
<reference evidence="1 2" key="1">
    <citation type="submission" date="2019-03" db="EMBL/GenBank/DDBJ databases">
        <title>Genomic Encyclopedia of Type Strains, Phase IV (KMG-IV): sequencing the most valuable type-strain genomes for metagenomic binning, comparative biology and taxonomic classification.</title>
        <authorList>
            <person name="Goeker M."/>
        </authorList>
    </citation>
    <scope>NUCLEOTIDE SEQUENCE [LARGE SCALE GENOMIC DNA]</scope>
    <source>
        <strain evidence="1 2">DSM 11170</strain>
    </source>
</reference>
<dbReference type="GO" id="GO:0006598">
    <property type="term" value="P:polyamine catabolic process"/>
    <property type="evidence" value="ECO:0007669"/>
    <property type="project" value="TreeGrafter"/>
</dbReference>
<dbReference type="InterPro" id="IPR029062">
    <property type="entry name" value="Class_I_gatase-like"/>
</dbReference>
<protein>
    <submittedName>
        <fullName evidence="1">Putative glutamine amidotransferase</fullName>
    </submittedName>
</protein>
<dbReference type="PROSITE" id="PS51273">
    <property type="entry name" value="GATASE_TYPE_1"/>
    <property type="match status" value="1"/>
</dbReference>
<sequence length="235" mass="25907">MSRPRILIAPSFDGERMILRGPYWRSLVAAGVLGWPIHIASTQECEYYVEQAHGLLLSGGGDLDPARYGQQPHAALGEVDPQRDALEFALIRLALQQGMPILGICRGLQVLNVACGGTLIQDIPKQRPQALRHQQKAPRWHPSHSIHVEAGSRLQACYPEGSGWVNSFHHQAVDQVGAGLKVAARAGDGMIEAIEGLGESFVLAVQWHPEDLTTAETQQLWCLFAAYCREYQMKQ</sequence>
<dbReference type="SUPFAM" id="SSF52317">
    <property type="entry name" value="Class I glutamine amidotransferase-like"/>
    <property type="match status" value="1"/>
</dbReference>
<dbReference type="Gene3D" id="3.40.50.880">
    <property type="match status" value="1"/>
</dbReference>
<dbReference type="PANTHER" id="PTHR43235">
    <property type="entry name" value="GLUTAMINE AMIDOTRANSFERASE PB2B2.05-RELATED"/>
    <property type="match status" value="1"/>
</dbReference>
<comment type="caution">
    <text evidence="1">The sequence shown here is derived from an EMBL/GenBank/DDBJ whole genome shotgun (WGS) entry which is preliminary data.</text>
</comment>